<keyword evidence="3" id="KW-1185">Reference proteome</keyword>
<protein>
    <submittedName>
        <fullName evidence="2">N-acetyltransferase</fullName>
    </submittedName>
</protein>
<dbReference type="EMBL" id="RQVR01000007">
    <property type="protein sequence ID" value="RRJ91787.1"/>
    <property type="molecule type" value="Genomic_DNA"/>
</dbReference>
<keyword evidence="2" id="KW-0808">Transferase</keyword>
<evidence type="ECO:0000259" key="1">
    <source>
        <dbReference type="PROSITE" id="PS51729"/>
    </source>
</evidence>
<dbReference type="RefSeq" id="WP_125012535.1">
    <property type="nucleotide sequence ID" value="NZ_RQVR01000007.1"/>
</dbReference>
<dbReference type="SUPFAM" id="SSF55729">
    <property type="entry name" value="Acyl-CoA N-acyltransferases (Nat)"/>
    <property type="match status" value="1"/>
</dbReference>
<gene>
    <name evidence="2" type="ORF">EG849_07890</name>
</gene>
<feature type="domain" description="N-acetyltransferase" evidence="1">
    <location>
        <begin position="11"/>
        <end position="97"/>
    </location>
</feature>
<sequence>MGDKYLDLNLVKNEEKKRFEMVVENHTAFVEYILTNDNVMFLTHTEVPKSLEGKGVGGSIVKKALEYIKENNHTLAPLCPFVASYVRKHPEYKTLLAKGYNVD</sequence>
<proteinExistence type="predicted"/>
<dbReference type="PANTHER" id="PTHR31435:SF10">
    <property type="entry name" value="BSR4717 PROTEIN"/>
    <property type="match status" value="1"/>
</dbReference>
<dbReference type="PANTHER" id="PTHR31435">
    <property type="entry name" value="PROTEIN NATD1"/>
    <property type="match status" value="1"/>
</dbReference>
<dbReference type="PROSITE" id="PS51729">
    <property type="entry name" value="GNAT_YJDJ"/>
    <property type="match status" value="1"/>
</dbReference>
<dbReference type="InterPro" id="IPR045057">
    <property type="entry name" value="Gcn5-rel_NAT"/>
</dbReference>
<comment type="caution">
    <text evidence="2">The sequence shown here is derived from an EMBL/GenBank/DDBJ whole genome shotgun (WGS) entry which is preliminary data.</text>
</comment>
<dbReference type="AlphaFoldDB" id="A0A3P3WBT8"/>
<dbReference type="OrthoDB" id="1120671at2"/>
<evidence type="ECO:0000313" key="3">
    <source>
        <dbReference type="Proteomes" id="UP000271937"/>
    </source>
</evidence>
<name>A0A3P3WBT8_9FLAO</name>
<dbReference type="InterPro" id="IPR016181">
    <property type="entry name" value="Acyl_CoA_acyltransferase"/>
</dbReference>
<dbReference type="Pfam" id="PF14542">
    <property type="entry name" value="Acetyltransf_CG"/>
    <property type="match status" value="1"/>
</dbReference>
<dbReference type="Proteomes" id="UP000271937">
    <property type="component" value="Unassembled WGS sequence"/>
</dbReference>
<dbReference type="InterPro" id="IPR031165">
    <property type="entry name" value="GNAT_YJDJ"/>
</dbReference>
<dbReference type="GO" id="GO:0016740">
    <property type="term" value="F:transferase activity"/>
    <property type="evidence" value="ECO:0007669"/>
    <property type="project" value="UniProtKB-KW"/>
</dbReference>
<organism evidence="2 3">
    <name type="scientific">Flavobacterium macacae</name>
    <dbReference type="NCBI Taxonomy" id="2488993"/>
    <lineage>
        <taxon>Bacteria</taxon>
        <taxon>Pseudomonadati</taxon>
        <taxon>Bacteroidota</taxon>
        <taxon>Flavobacteriia</taxon>
        <taxon>Flavobacteriales</taxon>
        <taxon>Flavobacteriaceae</taxon>
        <taxon>Flavobacterium</taxon>
    </lineage>
</organism>
<reference evidence="2 3" key="1">
    <citation type="submission" date="2018-11" db="EMBL/GenBank/DDBJ databases">
        <title>Flavobacterium sp. nov., YIM 102600 draft genome.</title>
        <authorList>
            <person name="Li G."/>
            <person name="Jiang Y."/>
        </authorList>
    </citation>
    <scope>NUCLEOTIDE SEQUENCE [LARGE SCALE GENOMIC DNA]</scope>
    <source>
        <strain evidence="2 3">YIM 102600</strain>
    </source>
</reference>
<accession>A0A3P3WBT8</accession>
<evidence type="ECO:0000313" key="2">
    <source>
        <dbReference type="EMBL" id="RRJ91787.1"/>
    </source>
</evidence>
<dbReference type="Gene3D" id="3.40.630.30">
    <property type="match status" value="1"/>
</dbReference>